<dbReference type="EMBL" id="ABCK01000035">
    <property type="protein sequence ID" value="EDM25153.1"/>
    <property type="molecule type" value="Genomic_DNA"/>
</dbReference>
<organism evidence="1 2">
    <name type="scientific">Lentisphaera araneosa HTCC2155</name>
    <dbReference type="NCBI Taxonomy" id="313628"/>
    <lineage>
        <taxon>Bacteria</taxon>
        <taxon>Pseudomonadati</taxon>
        <taxon>Lentisphaerota</taxon>
        <taxon>Lentisphaeria</taxon>
        <taxon>Lentisphaerales</taxon>
        <taxon>Lentisphaeraceae</taxon>
        <taxon>Lentisphaera</taxon>
    </lineage>
</organism>
<accession>A6DT80</accession>
<proteinExistence type="predicted"/>
<reference evidence="1 2" key="1">
    <citation type="journal article" date="2010" name="J. Bacteriol.">
        <title>Genome sequence of Lentisphaera araneosa HTCC2155T, the type species of the order Lentisphaerales in the phylum Lentisphaerae.</title>
        <authorList>
            <person name="Thrash J.C."/>
            <person name="Cho J.C."/>
            <person name="Vergin K.L."/>
            <person name="Morris R.M."/>
            <person name="Giovannoni S.J."/>
        </authorList>
    </citation>
    <scope>NUCLEOTIDE SEQUENCE [LARGE SCALE GENOMIC DNA]</scope>
    <source>
        <strain evidence="1 2">HTCC2155</strain>
    </source>
</reference>
<evidence type="ECO:0000313" key="1">
    <source>
        <dbReference type="EMBL" id="EDM25153.1"/>
    </source>
</evidence>
<comment type="caution">
    <text evidence="1">The sequence shown here is derived from an EMBL/GenBank/DDBJ whole genome shotgun (WGS) entry which is preliminary data.</text>
</comment>
<name>A6DT80_9BACT</name>
<dbReference type="Proteomes" id="UP000004947">
    <property type="component" value="Unassembled WGS sequence"/>
</dbReference>
<dbReference type="STRING" id="313628.LNTAR_24546"/>
<sequence>MIDIMKKPICKLSKSDLRDKLEELASIVSSPQYLCAKCGRAANKKRNLCKSIEI</sequence>
<keyword evidence="2" id="KW-1185">Reference proteome</keyword>
<evidence type="ECO:0000313" key="2">
    <source>
        <dbReference type="Proteomes" id="UP000004947"/>
    </source>
</evidence>
<gene>
    <name evidence="1" type="ORF">LNTAR_24546</name>
</gene>
<protein>
    <submittedName>
        <fullName evidence="1">Uncharacterized protein</fullName>
    </submittedName>
</protein>
<dbReference type="AlphaFoldDB" id="A6DT80"/>